<protein>
    <submittedName>
        <fullName evidence="2">ATP-binding protein</fullName>
    </submittedName>
</protein>
<comment type="caution">
    <text evidence="2">The sequence shown here is derived from an EMBL/GenBank/DDBJ whole genome shotgun (WGS) entry which is preliminary data.</text>
</comment>
<keyword evidence="4" id="KW-1185">Reference proteome</keyword>
<dbReference type="GeneID" id="75114617"/>
<evidence type="ECO:0000313" key="3">
    <source>
        <dbReference type="Proteomes" id="UP000261210"/>
    </source>
</evidence>
<dbReference type="EMBL" id="WDES01000101">
    <property type="protein sequence ID" value="KAB6078937.1"/>
    <property type="molecule type" value="Genomic_DNA"/>
</dbReference>
<sequence>MNEIFLYLIGGSNVLDRSKGLWLYGSVGTGKSCILKIIQMYDRYSNGKDKTGYYLQGGFPIEAAAFVANQYCKKGIDGILSYDGSNGIALGLDEVGREPKVKHYGTEMDVIQYILQMRYDNRRSCTTFVTTNLFPEEIHLKYGEYIADRVNEMFNVVEIGGKSRR</sequence>
<gene>
    <name evidence="2" type="ORF">DXD03_14610</name>
    <name evidence="1" type="ORF">GA574_28805</name>
</gene>
<evidence type="ECO:0000313" key="4">
    <source>
        <dbReference type="Proteomes" id="UP000435059"/>
    </source>
</evidence>
<dbReference type="RefSeq" id="WP_004303073.1">
    <property type="nucleotide sequence ID" value="NZ_CP103094.1"/>
</dbReference>
<keyword evidence="2" id="KW-0067">ATP-binding</keyword>
<dbReference type="AlphaFoldDB" id="A0A3E4NBL7"/>
<dbReference type="GO" id="GO:0005524">
    <property type="term" value="F:ATP binding"/>
    <property type="evidence" value="ECO:0007669"/>
    <property type="project" value="UniProtKB-KW"/>
</dbReference>
<dbReference type="EMBL" id="QSQU01000021">
    <property type="protein sequence ID" value="RGK60561.1"/>
    <property type="molecule type" value="Genomic_DNA"/>
</dbReference>
<dbReference type="Gene3D" id="3.40.50.300">
    <property type="entry name" value="P-loop containing nucleotide triphosphate hydrolases"/>
    <property type="match status" value="1"/>
</dbReference>
<dbReference type="SUPFAM" id="SSF52540">
    <property type="entry name" value="P-loop containing nucleoside triphosphate hydrolases"/>
    <property type="match status" value="1"/>
</dbReference>
<reference evidence="2 3" key="1">
    <citation type="submission" date="2018-08" db="EMBL/GenBank/DDBJ databases">
        <title>A genome reference for cultivated species of the human gut microbiota.</title>
        <authorList>
            <person name="Zou Y."/>
            <person name="Xue W."/>
            <person name="Luo G."/>
        </authorList>
    </citation>
    <scope>NUCLEOTIDE SEQUENCE [LARGE SCALE GENOMIC DNA]</scope>
    <source>
        <strain evidence="2 3">TF10-34</strain>
    </source>
</reference>
<proteinExistence type="predicted"/>
<dbReference type="InterPro" id="IPR027417">
    <property type="entry name" value="P-loop_NTPase"/>
</dbReference>
<organism evidence="2 3">
    <name type="scientific">Bacteroides xylanisolvens</name>
    <dbReference type="NCBI Taxonomy" id="371601"/>
    <lineage>
        <taxon>Bacteria</taxon>
        <taxon>Pseudomonadati</taxon>
        <taxon>Bacteroidota</taxon>
        <taxon>Bacteroidia</taxon>
        <taxon>Bacteroidales</taxon>
        <taxon>Bacteroidaceae</taxon>
        <taxon>Bacteroides</taxon>
    </lineage>
</organism>
<reference evidence="1 4" key="2">
    <citation type="journal article" date="2019" name="Nat. Med.">
        <title>A library of human gut bacterial isolates paired with longitudinal multiomics data enables mechanistic microbiome research.</title>
        <authorList>
            <person name="Poyet M."/>
            <person name="Groussin M."/>
            <person name="Gibbons S.M."/>
            <person name="Avila-Pacheco J."/>
            <person name="Jiang X."/>
            <person name="Kearney S.M."/>
            <person name="Perrotta A.R."/>
            <person name="Berdy B."/>
            <person name="Zhao S."/>
            <person name="Lieberman T.D."/>
            <person name="Swanson P.K."/>
            <person name="Smith M."/>
            <person name="Roesemann S."/>
            <person name="Alexander J.E."/>
            <person name="Rich S.A."/>
            <person name="Livny J."/>
            <person name="Vlamakis H."/>
            <person name="Clish C."/>
            <person name="Bullock K."/>
            <person name="Deik A."/>
            <person name="Scott J."/>
            <person name="Pierce K.A."/>
            <person name="Xavier R.J."/>
            <person name="Alm E.J."/>
        </authorList>
    </citation>
    <scope>NUCLEOTIDE SEQUENCE [LARGE SCALE GENOMIC DNA]</scope>
    <source>
        <strain evidence="1 4">BIOML-A74</strain>
    </source>
</reference>
<evidence type="ECO:0000313" key="2">
    <source>
        <dbReference type="EMBL" id="RGK60561.1"/>
    </source>
</evidence>
<name>A0A3E4NBL7_9BACE</name>
<evidence type="ECO:0000313" key="1">
    <source>
        <dbReference type="EMBL" id="KAB6078937.1"/>
    </source>
</evidence>
<keyword evidence="2" id="KW-0547">Nucleotide-binding</keyword>
<dbReference type="Proteomes" id="UP000261210">
    <property type="component" value="Unassembled WGS sequence"/>
</dbReference>
<accession>A0A3E4NBL7</accession>
<dbReference type="Proteomes" id="UP000435059">
    <property type="component" value="Unassembled WGS sequence"/>
</dbReference>